<keyword evidence="2" id="KW-1185">Reference proteome</keyword>
<protein>
    <submittedName>
        <fullName evidence="1">Uncharacterized protein</fullName>
    </submittedName>
</protein>
<gene>
    <name evidence="1" type="ORF">BGZ96_006531</name>
</gene>
<proteinExistence type="predicted"/>
<feature type="non-terminal residue" evidence="1">
    <location>
        <position position="147"/>
    </location>
</feature>
<sequence>GQPIAGTPQHQHGQLIQGLYFELLDTWAADSSMDVTRWLVEVRDTVALTQLAFPVVVRKKVEGITLAWFERWLLDNPQAAWTKFEFDFKNEVIHPRTAASTKTEISAIKQYEHEDTDGYILRLKTNIKLLIAASPAVTSSSGEATPH</sequence>
<reference evidence="1 2" key="1">
    <citation type="journal article" date="2020" name="Fungal Divers.">
        <title>Resolving the Mortierellaceae phylogeny through synthesis of multi-gene phylogenetics and phylogenomics.</title>
        <authorList>
            <person name="Vandepol N."/>
            <person name="Liber J."/>
            <person name="Desiro A."/>
            <person name="Na H."/>
            <person name="Kennedy M."/>
            <person name="Barry K."/>
            <person name="Grigoriev I.V."/>
            <person name="Miller A.N."/>
            <person name="O'Donnell K."/>
            <person name="Stajich J.E."/>
            <person name="Bonito G."/>
        </authorList>
    </citation>
    <scope>NUCLEOTIDE SEQUENCE [LARGE SCALE GENOMIC DNA]</scope>
    <source>
        <strain evidence="1 2">AD045</strain>
    </source>
</reference>
<evidence type="ECO:0000313" key="1">
    <source>
        <dbReference type="EMBL" id="KAG0269239.1"/>
    </source>
</evidence>
<organism evidence="1 2">
    <name type="scientific">Linnemannia gamsii</name>
    <dbReference type="NCBI Taxonomy" id="64522"/>
    <lineage>
        <taxon>Eukaryota</taxon>
        <taxon>Fungi</taxon>
        <taxon>Fungi incertae sedis</taxon>
        <taxon>Mucoromycota</taxon>
        <taxon>Mortierellomycotina</taxon>
        <taxon>Mortierellomycetes</taxon>
        <taxon>Mortierellales</taxon>
        <taxon>Mortierellaceae</taxon>
        <taxon>Linnemannia</taxon>
    </lineage>
</organism>
<name>A0ABQ7JGR8_9FUNG</name>
<dbReference type="EMBL" id="JAAAIM010003167">
    <property type="protein sequence ID" value="KAG0269239.1"/>
    <property type="molecule type" value="Genomic_DNA"/>
</dbReference>
<comment type="caution">
    <text evidence="1">The sequence shown here is derived from an EMBL/GenBank/DDBJ whole genome shotgun (WGS) entry which is preliminary data.</text>
</comment>
<feature type="non-terminal residue" evidence="1">
    <location>
        <position position="1"/>
    </location>
</feature>
<evidence type="ECO:0000313" key="2">
    <source>
        <dbReference type="Proteomes" id="UP001194696"/>
    </source>
</evidence>
<accession>A0ABQ7JGR8</accession>
<dbReference type="Proteomes" id="UP001194696">
    <property type="component" value="Unassembled WGS sequence"/>
</dbReference>